<dbReference type="Pfam" id="PF18919">
    <property type="entry name" value="DUF5670"/>
    <property type="match status" value="1"/>
</dbReference>
<feature type="transmembrane region" description="Helical" evidence="1">
    <location>
        <begin position="5"/>
        <end position="23"/>
    </location>
</feature>
<dbReference type="InterPro" id="IPR043727">
    <property type="entry name" value="Lmo0937-like"/>
</dbReference>
<dbReference type="RefSeq" id="WP_304435336.1">
    <property type="nucleotide sequence ID" value="NZ_JAUKUC010000001.1"/>
</dbReference>
<keyword evidence="3" id="KW-1185">Reference proteome</keyword>
<name>A0ABT8RMR1_9FLAO</name>
<dbReference type="NCBIfam" id="NF033488">
    <property type="entry name" value="lmo0937_fam_TM"/>
    <property type="match status" value="1"/>
</dbReference>
<evidence type="ECO:0000256" key="1">
    <source>
        <dbReference type="SAM" id="Phobius"/>
    </source>
</evidence>
<reference evidence="2" key="2">
    <citation type="submission" date="2023-06" db="EMBL/GenBank/DDBJ databases">
        <authorList>
            <person name="Lucena T."/>
            <person name="Sun Q."/>
        </authorList>
    </citation>
    <scope>NUCLEOTIDE SEQUENCE</scope>
    <source>
        <strain evidence="2">CECT 8869</strain>
    </source>
</reference>
<evidence type="ECO:0000313" key="3">
    <source>
        <dbReference type="Proteomes" id="UP001168579"/>
    </source>
</evidence>
<gene>
    <name evidence="2" type="ORF">Q2T41_06055</name>
</gene>
<accession>A0ABT8RMR1</accession>
<sequence>MKKILWTIIVILVIGWMLGFLVFKILGAVIHILLVLAIVLAVYNWLNHKNT</sequence>
<dbReference type="Proteomes" id="UP001168579">
    <property type="component" value="Unassembled WGS sequence"/>
</dbReference>
<keyword evidence="1" id="KW-0812">Transmembrane</keyword>
<evidence type="ECO:0000313" key="2">
    <source>
        <dbReference type="EMBL" id="MDO1512215.1"/>
    </source>
</evidence>
<keyword evidence="1" id="KW-1133">Transmembrane helix</keyword>
<keyword evidence="1" id="KW-0472">Membrane</keyword>
<feature type="transmembrane region" description="Helical" evidence="1">
    <location>
        <begin position="29"/>
        <end position="46"/>
    </location>
</feature>
<organism evidence="2 3">
    <name type="scientific">Maribacter confluentis</name>
    <dbReference type="NCBI Taxonomy" id="1656093"/>
    <lineage>
        <taxon>Bacteria</taxon>
        <taxon>Pseudomonadati</taxon>
        <taxon>Bacteroidota</taxon>
        <taxon>Flavobacteriia</taxon>
        <taxon>Flavobacteriales</taxon>
        <taxon>Flavobacteriaceae</taxon>
        <taxon>Maribacter</taxon>
    </lineage>
</organism>
<comment type="caution">
    <text evidence="2">The sequence shown here is derived from an EMBL/GenBank/DDBJ whole genome shotgun (WGS) entry which is preliminary data.</text>
</comment>
<protein>
    <submittedName>
        <fullName evidence="2">Lmo0937 family membrane protein</fullName>
    </submittedName>
</protein>
<reference evidence="2" key="1">
    <citation type="journal article" date="2014" name="Int. J. Syst. Evol. Microbiol.">
        <title>Complete genome of a new Firmicutes species belonging to the dominant human colonic microbiota ('Ruminococcus bicirculans') reveals two chromosomes and a selective capacity to utilize plant glucans.</title>
        <authorList>
            <consortium name="NISC Comparative Sequencing Program"/>
            <person name="Wegmann U."/>
            <person name="Louis P."/>
            <person name="Goesmann A."/>
            <person name="Henrissat B."/>
            <person name="Duncan S.H."/>
            <person name="Flint H.J."/>
        </authorList>
    </citation>
    <scope>NUCLEOTIDE SEQUENCE</scope>
    <source>
        <strain evidence="2">CECT 8869</strain>
    </source>
</reference>
<dbReference type="EMBL" id="JAUKUC010000001">
    <property type="protein sequence ID" value="MDO1512215.1"/>
    <property type="molecule type" value="Genomic_DNA"/>
</dbReference>
<proteinExistence type="predicted"/>